<evidence type="ECO:0008006" key="2">
    <source>
        <dbReference type="Google" id="ProtNLM"/>
    </source>
</evidence>
<dbReference type="InterPro" id="IPR036116">
    <property type="entry name" value="FN3_sf"/>
</dbReference>
<accession>C6E3Q6</accession>
<gene>
    <name evidence="1" type="ordered locus">GM21_1261</name>
</gene>
<sequence>MSETHDIHGLKELGDGDLAFEGETIADCLEIHEAFKDKPIPDCIPGPARIREDAQLVKQTSNAARLDPSKEPERRAAREKMIQSIRFSCQYVGMYAEYTGNPGLLDTIGVDRAAQRAPRNAAVKATKKDFNRFTVTHGKVSGTAKVHVSSWPGKGSVDLHICYGNPELEESWQPFRIAHHCNFTLEGLEPARRAYFRARLLNDSGIGPWSETVELIII</sequence>
<name>C6E3Q6_GEOSM</name>
<dbReference type="OrthoDB" id="5395567at2"/>
<evidence type="ECO:0000313" key="1">
    <source>
        <dbReference type="EMBL" id="ACT17321.1"/>
    </source>
</evidence>
<protein>
    <recommendedName>
        <fullName evidence="2">Fibronectin type III domain-containing protein</fullName>
    </recommendedName>
</protein>
<dbReference type="AlphaFoldDB" id="C6E3Q6"/>
<dbReference type="SUPFAM" id="SSF49265">
    <property type="entry name" value="Fibronectin type III"/>
    <property type="match status" value="1"/>
</dbReference>
<dbReference type="EMBL" id="CP001661">
    <property type="protein sequence ID" value="ACT17321.1"/>
    <property type="molecule type" value="Genomic_DNA"/>
</dbReference>
<dbReference type="HOGENOM" id="CLU_110649_0_0_7"/>
<dbReference type="InterPro" id="IPR013783">
    <property type="entry name" value="Ig-like_fold"/>
</dbReference>
<dbReference type="CDD" id="cd00063">
    <property type="entry name" value="FN3"/>
    <property type="match status" value="1"/>
</dbReference>
<dbReference type="InterPro" id="IPR003961">
    <property type="entry name" value="FN3_dom"/>
</dbReference>
<reference evidence="1" key="1">
    <citation type="submission" date="2009-07" db="EMBL/GenBank/DDBJ databases">
        <title>Complete sequence of Geobacter sp. M21.</title>
        <authorList>
            <consortium name="US DOE Joint Genome Institute"/>
            <person name="Lucas S."/>
            <person name="Copeland A."/>
            <person name="Lapidus A."/>
            <person name="Glavina del Rio T."/>
            <person name="Dalin E."/>
            <person name="Tice H."/>
            <person name="Bruce D."/>
            <person name="Goodwin L."/>
            <person name="Pitluck S."/>
            <person name="Saunders E."/>
            <person name="Brettin T."/>
            <person name="Detter J.C."/>
            <person name="Han C."/>
            <person name="Larimer F."/>
            <person name="Land M."/>
            <person name="Hauser L."/>
            <person name="Kyrpides N."/>
            <person name="Ovchinnikova G."/>
            <person name="Lovley D."/>
        </authorList>
    </citation>
    <scope>NUCLEOTIDE SEQUENCE [LARGE SCALE GENOMIC DNA]</scope>
    <source>
        <strain evidence="1">M21</strain>
    </source>
</reference>
<dbReference type="Gene3D" id="2.60.40.10">
    <property type="entry name" value="Immunoglobulins"/>
    <property type="match status" value="1"/>
</dbReference>
<dbReference type="KEGG" id="gem:GM21_1261"/>
<organism evidence="1">
    <name type="scientific">Geobacter sp. (strain M21)</name>
    <dbReference type="NCBI Taxonomy" id="443144"/>
    <lineage>
        <taxon>Bacteria</taxon>
        <taxon>Pseudomonadati</taxon>
        <taxon>Thermodesulfobacteriota</taxon>
        <taxon>Desulfuromonadia</taxon>
        <taxon>Geobacterales</taxon>
        <taxon>Geobacteraceae</taxon>
        <taxon>Geobacter</taxon>
    </lineage>
</organism>
<proteinExistence type="predicted"/>